<dbReference type="InterPro" id="IPR036280">
    <property type="entry name" value="Multihaem_cyt_sf"/>
</dbReference>
<protein>
    <submittedName>
        <fullName evidence="2">Uncharacterized protein</fullName>
    </submittedName>
</protein>
<evidence type="ECO:0000313" key="2">
    <source>
        <dbReference type="EMBL" id="CAB9516975.1"/>
    </source>
</evidence>
<evidence type="ECO:0000256" key="1">
    <source>
        <dbReference type="SAM" id="MobiDB-lite"/>
    </source>
</evidence>
<feature type="compositionally biased region" description="Basic and acidic residues" evidence="1">
    <location>
        <begin position="1"/>
        <end position="11"/>
    </location>
</feature>
<comment type="caution">
    <text evidence="2">The sequence shown here is derived from an EMBL/GenBank/DDBJ whole genome shotgun (WGS) entry which is preliminary data.</text>
</comment>
<organism evidence="2 3">
    <name type="scientific">Seminavis robusta</name>
    <dbReference type="NCBI Taxonomy" id="568900"/>
    <lineage>
        <taxon>Eukaryota</taxon>
        <taxon>Sar</taxon>
        <taxon>Stramenopiles</taxon>
        <taxon>Ochrophyta</taxon>
        <taxon>Bacillariophyta</taxon>
        <taxon>Bacillariophyceae</taxon>
        <taxon>Bacillariophycidae</taxon>
        <taxon>Naviculales</taxon>
        <taxon>Naviculaceae</taxon>
        <taxon>Seminavis</taxon>
    </lineage>
</organism>
<dbReference type="AlphaFoldDB" id="A0A9N8EAU0"/>
<evidence type="ECO:0000313" key="3">
    <source>
        <dbReference type="Proteomes" id="UP001153069"/>
    </source>
</evidence>
<name>A0A9N8EAU0_9STRA</name>
<dbReference type="Proteomes" id="UP001153069">
    <property type="component" value="Unassembled WGS sequence"/>
</dbReference>
<feature type="compositionally biased region" description="Basic and acidic residues" evidence="1">
    <location>
        <begin position="40"/>
        <end position="51"/>
    </location>
</feature>
<reference evidence="2" key="1">
    <citation type="submission" date="2020-06" db="EMBL/GenBank/DDBJ databases">
        <authorList>
            <consortium name="Plant Systems Biology data submission"/>
        </authorList>
    </citation>
    <scope>NUCLEOTIDE SEQUENCE</scope>
    <source>
        <strain evidence="2">D6</strain>
    </source>
</reference>
<gene>
    <name evidence="2" type="ORF">SEMRO_819_G207100.1</name>
</gene>
<proteinExistence type="predicted"/>
<keyword evidence="3" id="KW-1185">Reference proteome</keyword>
<feature type="region of interest" description="Disordered" evidence="1">
    <location>
        <begin position="1"/>
        <end position="63"/>
    </location>
</feature>
<dbReference type="SUPFAM" id="SSF48695">
    <property type="entry name" value="Multiheme cytochromes"/>
    <property type="match status" value="1"/>
</dbReference>
<sequence>MAETCAKRAADTEEASFDESNSKRRKKSNGKTNGSHQGPKLRECAKCHSSKDPSAFSPRQRKKGAEAKCRSCIEGENPSTGSTQQNKPSGRPLLQCHGCFNLKHRTKSFSAEELAKGSAAQCHGCVKIAQGLEKLKVLKQCSRCCNQFKLADFPKSEREKQEGPLCNGCWHKTQIPTKRCNGCYAYLKLNRFSSYQKSKCLDCEWEPIDDRHIVSRIIEGLEPRECQVCHQFMGSSGFSFYRWMDTPVSAKISCLECLSPEEEEQQQRDANWKLAKQMAIAYGIKFGAMNYKYPNAIHFKSTFGSEPPESLEGTYQIIFCTGWISKNRTNPGTFTLEKVEDNDGTPSYLGRVEFRSQQGATALHGNNYAISNTSMNARDRVKVSRRRKYPWKMKFVLDPDSSNKFGDFEVVTSKLWVISKRLALPWIPTVKGSKELSFDYDKQVKFDSLEEAEKLHRWHQNRYSNSWIVNHLPPLTPDIAQHILEYVTVWSPPPVLFFEPGDLLLRTRWDETTDLILRKVGPHGCSRMEEPLATVSAQQMADRLWEQVPHRWGDYGTGT</sequence>
<accession>A0A9N8EAU0</accession>
<dbReference type="EMBL" id="CAICTM010000818">
    <property type="protein sequence ID" value="CAB9516975.1"/>
    <property type="molecule type" value="Genomic_DNA"/>
</dbReference>